<feature type="binding site" description="axial binding residue" evidence="9">
    <location>
        <position position="440"/>
    </location>
    <ligand>
        <name>heme</name>
        <dbReference type="ChEBI" id="CHEBI:30413"/>
    </ligand>
    <ligandPart>
        <name>Fe</name>
        <dbReference type="ChEBI" id="CHEBI:18248"/>
    </ligandPart>
</feature>
<sequence>MRSFNSEKMDIPIAAAGLVFAVLAFRWLTRRSSPRIPGPRAHPFVGHIFQVPKVKTWKYMERLWHEYGPIVKLTLAGDDLLILNDPADAEALLGRRSKIYSSRRPLVYAGKYMSGNMRLTLLPYGDNLKKQRAAFHGMLQPRAIGGYEDMQHDTSLQLLVNLYRTPQDFYTHFPRFPASLIFTMSFGQKMKEDNKDLAAVQGVLYDFVRDSNPGAHLVDTFPILDKLPDFLSPWRAEAKRKHEDTIGLYRRLALDVKKRMEKDPELECFTARLWEQQAKMNLTDDELYYVSGSAFAAGTDTSSITLLWFVFAMATNPETMKKAQREIDSFFDANTLPNFSKMQELRYCFALMKEVIRWSPIAPLSFPHYLDADDEYKGYHIKKGTTVISNLWNMHHTESEFPDSYTFNPDRFMDKKAGTGDVADRLGDDIYGFGFGRRACPGQHLAAKSTWIAVVRTLWAFDIVPEKDELGHPKFLDIDDCSNGLTSRPNPFPATFVPRSSAHIDTIMASYERI</sequence>
<evidence type="ECO:0000256" key="2">
    <source>
        <dbReference type="ARBA" id="ARBA00005179"/>
    </source>
</evidence>
<dbReference type="AlphaFoldDB" id="A0A8H6YLX6"/>
<keyword evidence="8 10" id="KW-0503">Monooxygenase</keyword>
<evidence type="ECO:0000256" key="8">
    <source>
        <dbReference type="ARBA" id="ARBA00023033"/>
    </source>
</evidence>
<comment type="similarity">
    <text evidence="3 10">Belongs to the cytochrome P450 family.</text>
</comment>
<dbReference type="GO" id="GO:0016705">
    <property type="term" value="F:oxidoreductase activity, acting on paired donors, with incorporation or reduction of molecular oxygen"/>
    <property type="evidence" value="ECO:0007669"/>
    <property type="project" value="InterPro"/>
</dbReference>
<dbReference type="CDD" id="cd11065">
    <property type="entry name" value="CYP64-like"/>
    <property type="match status" value="1"/>
</dbReference>
<dbReference type="GO" id="GO:0020037">
    <property type="term" value="F:heme binding"/>
    <property type="evidence" value="ECO:0007669"/>
    <property type="project" value="InterPro"/>
</dbReference>
<protein>
    <submittedName>
        <fullName evidence="11">Cytochrome P450</fullName>
    </submittedName>
</protein>
<comment type="pathway">
    <text evidence="2">Secondary metabolite biosynthesis.</text>
</comment>
<dbReference type="PANTHER" id="PTHR46300:SF1">
    <property type="entry name" value="P450, PUTATIVE (EUROFUNG)-RELATED"/>
    <property type="match status" value="1"/>
</dbReference>
<reference evidence="11" key="1">
    <citation type="submission" date="2020-05" db="EMBL/GenBank/DDBJ databases">
        <title>Mycena genomes resolve the evolution of fungal bioluminescence.</title>
        <authorList>
            <person name="Tsai I.J."/>
        </authorList>
    </citation>
    <scope>NUCLEOTIDE SEQUENCE</scope>
    <source>
        <strain evidence="11">CCC161011</strain>
    </source>
</reference>
<evidence type="ECO:0000256" key="1">
    <source>
        <dbReference type="ARBA" id="ARBA00001971"/>
    </source>
</evidence>
<evidence type="ECO:0000256" key="3">
    <source>
        <dbReference type="ARBA" id="ARBA00010617"/>
    </source>
</evidence>
<keyword evidence="5 9" id="KW-0479">Metal-binding</keyword>
<dbReference type="InterPro" id="IPR017972">
    <property type="entry name" value="Cyt_P450_CS"/>
</dbReference>
<dbReference type="InterPro" id="IPR001128">
    <property type="entry name" value="Cyt_P450"/>
</dbReference>
<organism evidence="11 12">
    <name type="scientific">Mycena venus</name>
    <dbReference type="NCBI Taxonomy" id="2733690"/>
    <lineage>
        <taxon>Eukaryota</taxon>
        <taxon>Fungi</taxon>
        <taxon>Dikarya</taxon>
        <taxon>Basidiomycota</taxon>
        <taxon>Agaricomycotina</taxon>
        <taxon>Agaricomycetes</taxon>
        <taxon>Agaricomycetidae</taxon>
        <taxon>Agaricales</taxon>
        <taxon>Marasmiineae</taxon>
        <taxon>Mycenaceae</taxon>
        <taxon>Mycena</taxon>
    </lineage>
</organism>
<gene>
    <name evidence="11" type="ORF">MVEN_00802800</name>
</gene>
<dbReference type="GO" id="GO:0004497">
    <property type="term" value="F:monooxygenase activity"/>
    <property type="evidence" value="ECO:0007669"/>
    <property type="project" value="UniProtKB-KW"/>
</dbReference>
<dbReference type="Proteomes" id="UP000620124">
    <property type="component" value="Unassembled WGS sequence"/>
</dbReference>
<dbReference type="InterPro" id="IPR002401">
    <property type="entry name" value="Cyt_P450_E_grp-I"/>
</dbReference>
<dbReference type="InterPro" id="IPR050364">
    <property type="entry name" value="Cytochrome_P450_fung"/>
</dbReference>
<evidence type="ECO:0000313" key="11">
    <source>
        <dbReference type="EMBL" id="KAF7360709.1"/>
    </source>
</evidence>
<dbReference type="Pfam" id="PF00067">
    <property type="entry name" value="p450"/>
    <property type="match status" value="1"/>
</dbReference>
<dbReference type="SUPFAM" id="SSF48264">
    <property type="entry name" value="Cytochrome P450"/>
    <property type="match status" value="1"/>
</dbReference>
<evidence type="ECO:0000256" key="7">
    <source>
        <dbReference type="ARBA" id="ARBA00023004"/>
    </source>
</evidence>
<evidence type="ECO:0000256" key="4">
    <source>
        <dbReference type="ARBA" id="ARBA00022617"/>
    </source>
</evidence>
<dbReference type="PRINTS" id="PR00385">
    <property type="entry name" value="P450"/>
</dbReference>
<dbReference type="GO" id="GO:0005506">
    <property type="term" value="F:iron ion binding"/>
    <property type="evidence" value="ECO:0007669"/>
    <property type="project" value="InterPro"/>
</dbReference>
<evidence type="ECO:0000256" key="6">
    <source>
        <dbReference type="ARBA" id="ARBA00023002"/>
    </source>
</evidence>
<name>A0A8H6YLX6_9AGAR</name>
<evidence type="ECO:0000313" key="12">
    <source>
        <dbReference type="Proteomes" id="UP000620124"/>
    </source>
</evidence>
<keyword evidence="4 9" id="KW-0349">Heme</keyword>
<comment type="caution">
    <text evidence="11">The sequence shown here is derived from an EMBL/GenBank/DDBJ whole genome shotgun (WGS) entry which is preliminary data.</text>
</comment>
<accession>A0A8H6YLX6</accession>
<dbReference type="OrthoDB" id="2789670at2759"/>
<dbReference type="EMBL" id="JACAZI010000005">
    <property type="protein sequence ID" value="KAF7360709.1"/>
    <property type="molecule type" value="Genomic_DNA"/>
</dbReference>
<evidence type="ECO:0000256" key="9">
    <source>
        <dbReference type="PIRSR" id="PIRSR602401-1"/>
    </source>
</evidence>
<keyword evidence="6 10" id="KW-0560">Oxidoreductase</keyword>
<evidence type="ECO:0000256" key="5">
    <source>
        <dbReference type="ARBA" id="ARBA00022723"/>
    </source>
</evidence>
<dbReference type="InterPro" id="IPR036396">
    <property type="entry name" value="Cyt_P450_sf"/>
</dbReference>
<dbReference type="PANTHER" id="PTHR46300">
    <property type="entry name" value="P450, PUTATIVE (EUROFUNG)-RELATED-RELATED"/>
    <property type="match status" value="1"/>
</dbReference>
<dbReference type="Gene3D" id="1.10.630.10">
    <property type="entry name" value="Cytochrome P450"/>
    <property type="match status" value="1"/>
</dbReference>
<proteinExistence type="inferred from homology"/>
<dbReference type="PRINTS" id="PR00463">
    <property type="entry name" value="EP450I"/>
</dbReference>
<evidence type="ECO:0000256" key="10">
    <source>
        <dbReference type="RuleBase" id="RU000461"/>
    </source>
</evidence>
<dbReference type="PROSITE" id="PS00086">
    <property type="entry name" value="CYTOCHROME_P450"/>
    <property type="match status" value="1"/>
</dbReference>
<keyword evidence="12" id="KW-1185">Reference proteome</keyword>
<keyword evidence="7 9" id="KW-0408">Iron</keyword>
<comment type="cofactor">
    <cofactor evidence="1 9">
        <name>heme</name>
        <dbReference type="ChEBI" id="CHEBI:30413"/>
    </cofactor>
</comment>